<evidence type="ECO:0000313" key="2">
    <source>
        <dbReference type="EMBL" id="MFC5828627.1"/>
    </source>
</evidence>
<evidence type="ECO:0000313" key="3">
    <source>
        <dbReference type="Proteomes" id="UP001596058"/>
    </source>
</evidence>
<keyword evidence="1" id="KW-1133">Transmembrane helix</keyword>
<proteinExistence type="predicted"/>
<keyword evidence="1" id="KW-0812">Transmembrane</keyword>
<dbReference type="EMBL" id="JBHSPA010000039">
    <property type="protein sequence ID" value="MFC5828627.1"/>
    <property type="molecule type" value="Genomic_DNA"/>
</dbReference>
<organism evidence="2 3">
    <name type="scientific">Nonomuraea insulae</name>
    <dbReference type="NCBI Taxonomy" id="1616787"/>
    <lineage>
        <taxon>Bacteria</taxon>
        <taxon>Bacillati</taxon>
        <taxon>Actinomycetota</taxon>
        <taxon>Actinomycetes</taxon>
        <taxon>Streptosporangiales</taxon>
        <taxon>Streptosporangiaceae</taxon>
        <taxon>Nonomuraea</taxon>
    </lineage>
</organism>
<dbReference type="Proteomes" id="UP001596058">
    <property type="component" value="Unassembled WGS sequence"/>
</dbReference>
<protein>
    <recommendedName>
        <fullName evidence="4">Flp pilus assembly pilin Flp</fullName>
    </recommendedName>
</protein>
<evidence type="ECO:0000256" key="1">
    <source>
        <dbReference type="SAM" id="Phobius"/>
    </source>
</evidence>
<keyword evidence="1" id="KW-0472">Membrane</keyword>
<comment type="caution">
    <text evidence="2">The sequence shown here is derived from an EMBL/GenBank/DDBJ whole genome shotgun (WGS) entry which is preliminary data.</text>
</comment>
<gene>
    <name evidence="2" type="ORF">ACFPZ3_32565</name>
</gene>
<name>A0ABW1CU17_9ACTN</name>
<reference evidence="3" key="1">
    <citation type="journal article" date="2019" name="Int. J. Syst. Evol. Microbiol.">
        <title>The Global Catalogue of Microorganisms (GCM) 10K type strain sequencing project: providing services to taxonomists for standard genome sequencing and annotation.</title>
        <authorList>
            <consortium name="The Broad Institute Genomics Platform"/>
            <consortium name="The Broad Institute Genome Sequencing Center for Infectious Disease"/>
            <person name="Wu L."/>
            <person name="Ma J."/>
        </authorList>
    </citation>
    <scope>NUCLEOTIDE SEQUENCE [LARGE SCALE GENOMIC DNA]</scope>
    <source>
        <strain evidence="3">CCUG 53903</strain>
    </source>
</reference>
<evidence type="ECO:0008006" key="4">
    <source>
        <dbReference type="Google" id="ProtNLM"/>
    </source>
</evidence>
<sequence>MKLLPPQAAYWQAVRALLLDRLERARADPEKGAMSAEAMIIIAALVLVAVTVMGIVTAKIVDKANTIDF</sequence>
<feature type="transmembrane region" description="Helical" evidence="1">
    <location>
        <begin position="38"/>
        <end position="61"/>
    </location>
</feature>
<dbReference type="RefSeq" id="WP_379518132.1">
    <property type="nucleotide sequence ID" value="NZ_JBHSPA010000039.1"/>
</dbReference>
<accession>A0ABW1CU17</accession>
<keyword evidence="3" id="KW-1185">Reference proteome</keyword>